<dbReference type="Proteomes" id="UP000308652">
    <property type="component" value="Unassembled WGS sequence"/>
</dbReference>
<protein>
    <submittedName>
        <fullName evidence="4">Alpha/Beta hydrolase protein</fullName>
    </submittedName>
</protein>
<accession>A0A5C3M0G0</accession>
<keyword evidence="1 4" id="KW-0378">Hydrolase</keyword>
<feature type="transmembrane region" description="Helical" evidence="2">
    <location>
        <begin position="20"/>
        <end position="44"/>
    </location>
</feature>
<dbReference type="PANTHER" id="PTHR48081">
    <property type="entry name" value="AB HYDROLASE SUPERFAMILY PROTEIN C4A8.06C"/>
    <property type="match status" value="1"/>
</dbReference>
<sequence>MPSNHAAVQLPLWYHQPFKAIYISTRLLSLIALLPFWTVLYTVTSRPRSSWSLRESVMVRLLRQLITLVADTGISPLSTDKTHEVPQHELKESSFIWISPADSDAVRGPAVDELVKPVRIPGYVWPKGRTLDEDNSGGFVMLFIHGGGYMMGSGHESFPELHIVREMYRLCNIESILSLDYRLTHEACHPGQLLDALAAYSHLINVANIEPSRIIVVGACAGGHLALMLLRYLHDEKSLPLPRALMIFSPMVDMTIDEELRNDVTKERPNSAIDALITSYIANSRFLGHHPKTLLASPLLSANLAPPGSYRGYPKTFISVGGCEIFERECANLAEMMLSDGVSVTLDVQQDAVHDFWGFGVIVPSNLARLKLSEAVREWVKDL</sequence>
<feature type="domain" description="Alpha/beta hydrolase fold-3" evidence="3">
    <location>
        <begin position="141"/>
        <end position="357"/>
    </location>
</feature>
<dbReference type="Gene3D" id="3.40.50.1820">
    <property type="entry name" value="alpha/beta hydrolase"/>
    <property type="match status" value="1"/>
</dbReference>
<gene>
    <name evidence="4" type="ORF">BDQ12DRAFT_631030</name>
</gene>
<reference evidence="4 5" key="1">
    <citation type="journal article" date="2019" name="Nat. Ecol. Evol.">
        <title>Megaphylogeny resolves global patterns of mushroom evolution.</title>
        <authorList>
            <person name="Varga T."/>
            <person name="Krizsan K."/>
            <person name="Foldi C."/>
            <person name="Dima B."/>
            <person name="Sanchez-Garcia M."/>
            <person name="Sanchez-Ramirez S."/>
            <person name="Szollosi G.J."/>
            <person name="Szarkandi J.G."/>
            <person name="Papp V."/>
            <person name="Albert L."/>
            <person name="Andreopoulos W."/>
            <person name="Angelini C."/>
            <person name="Antonin V."/>
            <person name="Barry K.W."/>
            <person name="Bougher N.L."/>
            <person name="Buchanan P."/>
            <person name="Buyck B."/>
            <person name="Bense V."/>
            <person name="Catcheside P."/>
            <person name="Chovatia M."/>
            <person name="Cooper J."/>
            <person name="Damon W."/>
            <person name="Desjardin D."/>
            <person name="Finy P."/>
            <person name="Geml J."/>
            <person name="Haridas S."/>
            <person name="Hughes K."/>
            <person name="Justo A."/>
            <person name="Karasinski D."/>
            <person name="Kautmanova I."/>
            <person name="Kiss B."/>
            <person name="Kocsube S."/>
            <person name="Kotiranta H."/>
            <person name="LaButti K.M."/>
            <person name="Lechner B.E."/>
            <person name="Liimatainen K."/>
            <person name="Lipzen A."/>
            <person name="Lukacs Z."/>
            <person name="Mihaltcheva S."/>
            <person name="Morgado L.N."/>
            <person name="Niskanen T."/>
            <person name="Noordeloos M.E."/>
            <person name="Ohm R.A."/>
            <person name="Ortiz-Santana B."/>
            <person name="Ovrebo C."/>
            <person name="Racz N."/>
            <person name="Riley R."/>
            <person name="Savchenko A."/>
            <person name="Shiryaev A."/>
            <person name="Soop K."/>
            <person name="Spirin V."/>
            <person name="Szebenyi C."/>
            <person name="Tomsovsky M."/>
            <person name="Tulloss R.E."/>
            <person name="Uehling J."/>
            <person name="Grigoriev I.V."/>
            <person name="Vagvolgyi C."/>
            <person name="Papp T."/>
            <person name="Martin F.M."/>
            <person name="Miettinen O."/>
            <person name="Hibbett D.S."/>
            <person name="Nagy L.G."/>
        </authorList>
    </citation>
    <scope>NUCLEOTIDE SEQUENCE [LARGE SCALE GENOMIC DNA]</scope>
    <source>
        <strain evidence="4 5">CBS 166.37</strain>
    </source>
</reference>
<proteinExistence type="predicted"/>
<organism evidence="4 5">
    <name type="scientific">Crucibulum laeve</name>
    <dbReference type="NCBI Taxonomy" id="68775"/>
    <lineage>
        <taxon>Eukaryota</taxon>
        <taxon>Fungi</taxon>
        <taxon>Dikarya</taxon>
        <taxon>Basidiomycota</taxon>
        <taxon>Agaricomycotina</taxon>
        <taxon>Agaricomycetes</taxon>
        <taxon>Agaricomycetidae</taxon>
        <taxon>Agaricales</taxon>
        <taxon>Agaricineae</taxon>
        <taxon>Nidulariaceae</taxon>
        <taxon>Crucibulum</taxon>
    </lineage>
</organism>
<dbReference type="InterPro" id="IPR013094">
    <property type="entry name" value="AB_hydrolase_3"/>
</dbReference>
<dbReference type="SUPFAM" id="SSF53474">
    <property type="entry name" value="alpha/beta-Hydrolases"/>
    <property type="match status" value="1"/>
</dbReference>
<dbReference type="InterPro" id="IPR029058">
    <property type="entry name" value="AB_hydrolase_fold"/>
</dbReference>
<dbReference type="InterPro" id="IPR050300">
    <property type="entry name" value="GDXG_lipolytic_enzyme"/>
</dbReference>
<dbReference type="Pfam" id="PF07859">
    <property type="entry name" value="Abhydrolase_3"/>
    <property type="match status" value="1"/>
</dbReference>
<keyword evidence="2" id="KW-1133">Transmembrane helix</keyword>
<keyword evidence="2" id="KW-0812">Transmembrane</keyword>
<dbReference type="EMBL" id="ML213603">
    <property type="protein sequence ID" value="TFK38485.1"/>
    <property type="molecule type" value="Genomic_DNA"/>
</dbReference>
<keyword evidence="5" id="KW-1185">Reference proteome</keyword>
<dbReference type="GO" id="GO:0016787">
    <property type="term" value="F:hydrolase activity"/>
    <property type="evidence" value="ECO:0007669"/>
    <property type="project" value="UniProtKB-KW"/>
</dbReference>
<name>A0A5C3M0G0_9AGAR</name>
<dbReference type="PANTHER" id="PTHR48081:SF8">
    <property type="entry name" value="ALPHA_BETA HYDROLASE FOLD-3 DOMAIN-CONTAINING PROTEIN-RELATED"/>
    <property type="match status" value="1"/>
</dbReference>
<dbReference type="AlphaFoldDB" id="A0A5C3M0G0"/>
<dbReference type="OrthoDB" id="2152029at2759"/>
<dbReference type="STRING" id="68775.A0A5C3M0G0"/>
<evidence type="ECO:0000256" key="1">
    <source>
        <dbReference type="ARBA" id="ARBA00022801"/>
    </source>
</evidence>
<keyword evidence="2" id="KW-0472">Membrane</keyword>
<evidence type="ECO:0000313" key="4">
    <source>
        <dbReference type="EMBL" id="TFK38485.1"/>
    </source>
</evidence>
<evidence type="ECO:0000259" key="3">
    <source>
        <dbReference type="Pfam" id="PF07859"/>
    </source>
</evidence>
<evidence type="ECO:0000256" key="2">
    <source>
        <dbReference type="SAM" id="Phobius"/>
    </source>
</evidence>
<evidence type="ECO:0000313" key="5">
    <source>
        <dbReference type="Proteomes" id="UP000308652"/>
    </source>
</evidence>